<dbReference type="STRING" id="1122973.GCA_000379925_01857"/>
<dbReference type="OrthoDB" id="3035307at2"/>
<dbReference type="InterPro" id="IPR006442">
    <property type="entry name" value="Antitoxin_Phd/YefM"/>
</dbReference>
<dbReference type="Pfam" id="PF02604">
    <property type="entry name" value="PhdYeFM_antitox"/>
    <property type="match status" value="1"/>
</dbReference>
<evidence type="ECO:0000313" key="3">
    <source>
        <dbReference type="EMBL" id="TFH93825.1"/>
    </source>
</evidence>
<comment type="function">
    <text evidence="2">Antitoxin component of a type II toxin-antitoxin (TA) system.</text>
</comment>
<organism evidence="3 4">
    <name type="scientific">Porphyromonas levii</name>
    <dbReference type="NCBI Taxonomy" id="28114"/>
    <lineage>
        <taxon>Bacteria</taxon>
        <taxon>Pseudomonadati</taxon>
        <taxon>Bacteroidota</taxon>
        <taxon>Bacteroidia</taxon>
        <taxon>Bacteroidales</taxon>
        <taxon>Porphyromonadaceae</taxon>
        <taxon>Porphyromonas</taxon>
    </lineage>
</organism>
<name>A0A4Y8WLH5_9PORP</name>
<sequence length="89" mass="10331">MYNCRTSRKVRNMRTITASEFRANQKKYFELAEKTPIFVSRPGKPAMKISVVEGAFTSEEMQAIREGFEQIREGKSKEVDAHNLWESID</sequence>
<accession>A0A4Y8WLH5</accession>
<keyword evidence="4" id="KW-1185">Reference proteome</keyword>
<dbReference type="AlphaFoldDB" id="A0A4Y8WLH5"/>
<dbReference type="Proteomes" id="UP000297225">
    <property type="component" value="Unassembled WGS sequence"/>
</dbReference>
<dbReference type="InterPro" id="IPR036165">
    <property type="entry name" value="YefM-like_sf"/>
</dbReference>
<comment type="similarity">
    <text evidence="1 2">Belongs to the phD/YefM antitoxin family.</text>
</comment>
<comment type="caution">
    <text evidence="3">The sequence shown here is derived from an EMBL/GenBank/DDBJ whole genome shotgun (WGS) entry which is preliminary data.</text>
</comment>
<dbReference type="EMBL" id="SPNC01000308">
    <property type="protein sequence ID" value="TFH93825.1"/>
    <property type="molecule type" value="Genomic_DNA"/>
</dbReference>
<evidence type="ECO:0000313" key="4">
    <source>
        <dbReference type="Proteomes" id="UP000297225"/>
    </source>
</evidence>
<proteinExistence type="inferred from homology"/>
<evidence type="ECO:0000256" key="2">
    <source>
        <dbReference type="RuleBase" id="RU362080"/>
    </source>
</evidence>
<evidence type="ECO:0000256" key="1">
    <source>
        <dbReference type="ARBA" id="ARBA00009981"/>
    </source>
</evidence>
<protein>
    <recommendedName>
        <fullName evidence="2">Antitoxin</fullName>
    </recommendedName>
</protein>
<dbReference type="SUPFAM" id="SSF143120">
    <property type="entry name" value="YefM-like"/>
    <property type="match status" value="1"/>
</dbReference>
<gene>
    <name evidence="3" type="ORF">E4P47_10000</name>
</gene>
<reference evidence="3 4" key="1">
    <citation type="submission" date="2019-03" db="EMBL/GenBank/DDBJ databases">
        <title>Porphyromonas levii Isolated from the Uterus of Dairy Cows.</title>
        <authorList>
            <person name="Francis A.M."/>
        </authorList>
    </citation>
    <scope>NUCLEOTIDE SEQUENCE [LARGE SCALE GENOMIC DNA]</scope>
    <source>
        <strain evidence="3 4">AF5678</strain>
    </source>
</reference>